<keyword evidence="2" id="KW-1185">Reference proteome</keyword>
<gene>
    <name evidence="1" type="ORF">SUBVAR_06996</name>
</gene>
<dbReference type="STRING" id="411471.SUBVAR_06996"/>
<evidence type="ECO:0000313" key="1">
    <source>
        <dbReference type="EMBL" id="EFB74693.1"/>
    </source>
</evidence>
<dbReference type="OrthoDB" id="1840688at2"/>
<evidence type="ECO:0000313" key="2">
    <source>
        <dbReference type="Proteomes" id="UP000003438"/>
    </source>
</evidence>
<dbReference type="EMBL" id="ACBY02000060">
    <property type="protein sequence ID" value="EFB74693.1"/>
    <property type="molecule type" value="Genomic_DNA"/>
</dbReference>
<comment type="caution">
    <text evidence="1">The sequence shown here is derived from an EMBL/GenBank/DDBJ whole genome shotgun (WGS) entry which is preliminary data.</text>
</comment>
<proteinExistence type="predicted"/>
<dbReference type="Proteomes" id="UP000003438">
    <property type="component" value="Unassembled WGS sequence"/>
</dbReference>
<protein>
    <submittedName>
        <fullName evidence="1">Phage minor capsid protein</fullName>
    </submittedName>
</protein>
<dbReference type="AlphaFoldDB" id="D1PRG7"/>
<organism evidence="1 2">
    <name type="scientific">Subdoligranulum variabile DSM 15176</name>
    <dbReference type="NCBI Taxonomy" id="411471"/>
    <lineage>
        <taxon>Bacteria</taxon>
        <taxon>Bacillati</taxon>
        <taxon>Bacillota</taxon>
        <taxon>Clostridia</taxon>
        <taxon>Eubacteriales</taxon>
        <taxon>Oscillospiraceae</taxon>
        <taxon>Subdoligranulum</taxon>
    </lineage>
</organism>
<sequence length="467" mass="52375">MSALIRAMASSGYRDLEAALGIRECTSTAMREAIASWFDAWFEREPDDKLGIDPCQRLPYAIVNKLCKAIFAEYDSDLQKTDTPKLQWMDGVRRAYDAQRSLAMQWGMVGGEVWIKPVPTTNGGMLWRTMRRDHVLVLGRGTDGSVTDMATCEKSVVAERRYFTLMERRTGVNGYLTIQNRLYESDSPARLGKPVPLDTLPQYAGLAPAYTYAMPIDGVGLVHIRMPSANTVDGSPDGVSVYEPAMGLIYNINRNEYQLGREFELGRMRIVASADLLAPTVPAKPGRKQLKDDLFVGVDDNSSNVGITAFSPALRDENYERRRQAYLKAIENLLGIKRGILSDAEATEKTATEITSSAGDYSLSIIDFQRLWYDSLQAALRLADQIGRAYHLCDDTPWDPDTLTVTWGNGVLYDADKEWTDRKEMVQMGLLKPEMALAWKFDLPCETEADLAAIRQKYMPELADLER</sequence>
<dbReference type="HOGENOM" id="CLU_569753_0_0_9"/>
<reference evidence="1" key="1">
    <citation type="submission" date="2009-12" db="EMBL/GenBank/DDBJ databases">
        <authorList>
            <person name="Weinstock G."/>
            <person name="Sodergren E."/>
            <person name="Clifton S."/>
            <person name="Fulton L."/>
            <person name="Fulton B."/>
            <person name="Courtney L."/>
            <person name="Fronick C."/>
            <person name="Harrison M."/>
            <person name="Strong C."/>
            <person name="Farmer C."/>
            <person name="Delahaunty K."/>
            <person name="Markovic C."/>
            <person name="Hall O."/>
            <person name="Minx P."/>
            <person name="Tomlinson C."/>
            <person name="Mitreva M."/>
            <person name="Nelson J."/>
            <person name="Hou S."/>
            <person name="Wollam A."/>
            <person name="Pepin K.H."/>
            <person name="Johnson M."/>
            <person name="Bhonagiri V."/>
            <person name="Nash W.E."/>
            <person name="Warren W."/>
            <person name="Chinwalla A."/>
            <person name="Mardis E.R."/>
            <person name="Wilson R.K."/>
        </authorList>
    </citation>
    <scope>NUCLEOTIDE SEQUENCE [LARGE SCALE GENOMIC DNA]</scope>
    <source>
        <strain evidence="1">DSM 15176</strain>
    </source>
</reference>
<accession>D1PRG7</accession>
<dbReference type="eggNOG" id="ENOG502Z88Q">
    <property type="taxonomic scope" value="Bacteria"/>
</dbReference>
<name>D1PRG7_9FIRM</name>
<dbReference type="RefSeq" id="WP_007048345.1">
    <property type="nucleotide sequence ID" value="NZ_GG704771.1"/>
</dbReference>